<dbReference type="AlphaFoldDB" id="A0A423X2W1"/>
<dbReference type="GO" id="GO:0005634">
    <property type="term" value="C:nucleus"/>
    <property type="evidence" value="ECO:0007669"/>
    <property type="project" value="TreeGrafter"/>
</dbReference>
<dbReference type="InterPro" id="IPR027417">
    <property type="entry name" value="P-loop_NTPase"/>
</dbReference>
<dbReference type="OrthoDB" id="1929311at2759"/>
<dbReference type="GO" id="GO:0030686">
    <property type="term" value="C:90S preribosome"/>
    <property type="evidence" value="ECO:0007669"/>
    <property type="project" value="TreeGrafter"/>
</dbReference>
<dbReference type="PANTHER" id="PTHR24030:SF0">
    <property type="entry name" value="PROTEIN CMSS1"/>
    <property type="match status" value="1"/>
</dbReference>
<dbReference type="SUPFAM" id="SSF52540">
    <property type="entry name" value="P-loop containing nucleoside triphosphate hydrolases"/>
    <property type="match status" value="1"/>
</dbReference>
<evidence type="ECO:0008006" key="4">
    <source>
        <dbReference type="Google" id="ProtNLM"/>
    </source>
</evidence>
<dbReference type="Gene3D" id="3.40.50.300">
    <property type="entry name" value="P-loop containing nucleotide triphosphate hydrolases"/>
    <property type="match status" value="1"/>
</dbReference>
<name>A0A423X2W1_9PEZI</name>
<dbReference type="PANTHER" id="PTHR24030">
    <property type="entry name" value="PROTEIN CMSS1"/>
    <property type="match status" value="1"/>
</dbReference>
<dbReference type="Pfam" id="PF14617">
    <property type="entry name" value="CMS1"/>
    <property type="match status" value="1"/>
</dbReference>
<feature type="region of interest" description="Disordered" evidence="1">
    <location>
        <begin position="1"/>
        <end position="54"/>
    </location>
</feature>
<organism evidence="2 3">
    <name type="scientific">Cytospora schulzeri</name>
    <dbReference type="NCBI Taxonomy" id="448051"/>
    <lineage>
        <taxon>Eukaryota</taxon>
        <taxon>Fungi</taxon>
        <taxon>Dikarya</taxon>
        <taxon>Ascomycota</taxon>
        <taxon>Pezizomycotina</taxon>
        <taxon>Sordariomycetes</taxon>
        <taxon>Sordariomycetidae</taxon>
        <taxon>Diaporthales</taxon>
        <taxon>Cytosporaceae</taxon>
        <taxon>Cytospora</taxon>
    </lineage>
</organism>
<reference evidence="2 3" key="1">
    <citation type="submission" date="2015-09" db="EMBL/GenBank/DDBJ databases">
        <title>Host preference determinants of Valsa canker pathogens revealed by comparative genomics.</title>
        <authorList>
            <person name="Yin Z."/>
            <person name="Huang L."/>
        </authorList>
    </citation>
    <scope>NUCLEOTIDE SEQUENCE [LARGE SCALE GENOMIC DNA]</scope>
    <source>
        <strain evidence="2 3">03-1</strain>
    </source>
</reference>
<protein>
    <recommendedName>
        <fullName evidence="4">Protein cms1</fullName>
    </recommendedName>
</protein>
<feature type="compositionally biased region" description="Low complexity" evidence="1">
    <location>
        <begin position="1"/>
        <end position="22"/>
    </location>
</feature>
<evidence type="ECO:0000313" key="3">
    <source>
        <dbReference type="Proteomes" id="UP000283895"/>
    </source>
</evidence>
<dbReference type="InterPro" id="IPR032704">
    <property type="entry name" value="Cms1"/>
</dbReference>
<feature type="compositionally biased region" description="Basic and acidic residues" evidence="1">
    <location>
        <begin position="130"/>
        <end position="145"/>
    </location>
</feature>
<gene>
    <name evidence="2" type="ORF">VMCG_02117</name>
</gene>
<sequence length="281" mass="31140">MSASPEPAVAPAVTPARSAASKAKSKKRKAPSDSQAAANPNKKTKPSKQEHDDSLLDLEAGVNTIFAKMDPQLLADHVARQTKRFGTDLSPVELSDLYISANAIRDTTDFAKTRTKENLADFLEQFAAAEGKEGQEKEKETKRLAEAPPKNGAPHTIVVAGGGLRAADLVRASRKFQKKGNVVSKLFAKHFKVEEQKKFLAKSKTGIAIGTPARLMELLDNGSLSVEYLKRIVVDASYIDQKKRGVLDMKDTMMPLSKWLTRDEFKERYLEREKHLDLLFY</sequence>
<dbReference type="STRING" id="356882.A0A423X2W1"/>
<evidence type="ECO:0000313" key="2">
    <source>
        <dbReference type="EMBL" id="ROW10132.1"/>
    </source>
</evidence>
<evidence type="ECO:0000256" key="1">
    <source>
        <dbReference type="SAM" id="MobiDB-lite"/>
    </source>
</evidence>
<dbReference type="Proteomes" id="UP000283895">
    <property type="component" value="Unassembled WGS sequence"/>
</dbReference>
<accession>A0A423X2W1</accession>
<feature type="region of interest" description="Disordered" evidence="1">
    <location>
        <begin position="130"/>
        <end position="152"/>
    </location>
</feature>
<proteinExistence type="predicted"/>
<comment type="caution">
    <text evidence="2">The sequence shown here is derived from an EMBL/GenBank/DDBJ whole genome shotgun (WGS) entry which is preliminary data.</text>
</comment>
<dbReference type="EMBL" id="LKEA01000003">
    <property type="protein sequence ID" value="ROW10132.1"/>
    <property type="molecule type" value="Genomic_DNA"/>
</dbReference>
<keyword evidence="3" id="KW-1185">Reference proteome</keyword>